<keyword evidence="3 12" id="KW-0813">Transport</keyword>
<evidence type="ECO:0000256" key="2">
    <source>
        <dbReference type="ARBA" id="ARBA00008936"/>
    </source>
</evidence>
<dbReference type="NCBIfam" id="TIGR00962">
    <property type="entry name" value="atpA"/>
    <property type="match status" value="1"/>
</dbReference>
<name>A0A1M4XT71_9FIRM</name>
<evidence type="ECO:0000256" key="1">
    <source>
        <dbReference type="ARBA" id="ARBA00004170"/>
    </source>
</evidence>
<proteinExistence type="inferred from homology"/>
<dbReference type="CDD" id="cd18116">
    <property type="entry name" value="ATP-synt_F1_alpha_N"/>
    <property type="match status" value="1"/>
</dbReference>
<keyword evidence="8 12" id="KW-0406">Ion transport</keyword>
<evidence type="ECO:0000256" key="11">
    <source>
        <dbReference type="ARBA" id="ARBA00023310"/>
    </source>
</evidence>
<dbReference type="InterPro" id="IPR033732">
    <property type="entry name" value="ATP_synth_F1_a_nt-bd_dom"/>
</dbReference>
<dbReference type="GO" id="GO:0046933">
    <property type="term" value="F:proton-transporting ATP synthase activity, rotational mechanism"/>
    <property type="evidence" value="ECO:0007669"/>
    <property type="project" value="UniProtKB-UniRule"/>
</dbReference>
<dbReference type="GO" id="GO:0045259">
    <property type="term" value="C:proton-transporting ATP synthase complex"/>
    <property type="evidence" value="ECO:0007669"/>
    <property type="project" value="UniProtKB-KW"/>
</dbReference>
<dbReference type="InterPro" id="IPR000194">
    <property type="entry name" value="ATPase_F1/V1/A1_a/bsu_nucl-bd"/>
</dbReference>
<keyword evidence="6 12" id="KW-0067">ATP-binding</keyword>
<keyword evidence="9 12" id="KW-0472">Membrane</keyword>
<dbReference type="InterPro" id="IPR023366">
    <property type="entry name" value="ATP_synth_asu-like_sf"/>
</dbReference>
<dbReference type="STRING" id="1121429.SAMN02745133_01522"/>
<evidence type="ECO:0000256" key="12">
    <source>
        <dbReference type="HAMAP-Rule" id="MF_01346"/>
    </source>
</evidence>
<evidence type="ECO:0000313" key="17">
    <source>
        <dbReference type="Proteomes" id="UP000184148"/>
    </source>
</evidence>
<evidence type="ECO:0000259" key="13">
    <source>
        <dbReference type="Pfam" id="PF00006"/>
    </source>
</evidence>
<evidence type="ECO:0000256" key="4">
    <source>
        <dbReference type="ARBA" id="ARBA00022475"/>
    </source>
</evidence>
<dbReference type="SUPFAM" id="SSF47917">
    <property type="entry name" value="C-terminal domain of alpha and beta subunits of F1 ATP synthase"/>
    <property type="match status" value="1"/>
</dbReference>
<dbReference type="InterPro" id="IPR005294">
    <property type="entry name" value="ATP_synth_F1_asu"/>
</dbReference>
<dbReference type="Proteomes" id="UP000184148">
    <property type="component" value="Unassembled WGS sequence"/>
</dbReference>
<dbReference type="Pfam" id="PF00006">
    <property type="entry name" value="ATP-synt_ab"/>
    <property type="match status" value="1"/>
</dbReference>
<dbReference type="EMBL" id="FQUY01000009">
    <property type="protein sequence ID" value="SHE96767.1"/>
    <property type="molecule type" value="Genomic_DNA"/>
</dbReference>
<dbReference type="GO" id="GO:0005524">
    <property type="term" value="F:ATP binding"/>
    <property type="evidence" value="ECO:0007669"/>
    <property type="project" value="UniProtKB-UniRule"/>
</dbReference>
<dbReference type="InterPro" id="IPR038376">
    <property type="entry name" value="ATP_synth_asu_C_sf"/>
</dbReference>
<keyword evidence="12" id="KW-0375">Hydrogen ion transport</keyword>
<dbReference type="Pfam" id="PF02874">
    <property type="entry name" value="ATP-synt_ab_N"/>
    <property type="match status" value="1"/>
</dbReference>
<feature type="domain" description="ATPase F1/V1/A1 complex alpha/beta subunit nucleotide-binding" evidence="13">
    <location>
        <begin position="149"/>
        <end position="364"/>
    </location>
</feature>
<protein>
    <recommendedName>
        <fullName evidence="12">ATP synthase subunit alpha</fullName>
        <ecNumber evidence="12">7.1.2.2</ecNumber>
    </recommendedName>
    <alternativeName>
        <fullName evidence="12">ATP synthase F1 sector subunit alpha</fullName>
    </alternativeName>
    <alternativeName>
        <fullName evidence="12">F-ATPase subunit alpha</fullName>
    </alternativeName>
</protein>
<dbReference type="PIRSF" id="PIRSF039088">
    <property type="entry name" value="F_ATPase_subunit_alpha"/>
    <property type="match status" value="1"/>
</dbReference>
<dbReference type="HAMAP" id="MF_01346">
    <property type="entry name" value="ATP_synth_alpha_bact"/>
    <property type="match status" value="1"/>
</dbReference>
<dbReference type="PANTHER" id="PTHR48082">
    <property type="entry name" value="ATP SYNTHASE SUBUNIT ALPHA, MITOCHONDRIAL"/>
    <property type="match status" value="1"/>
</dbReference>
<dbReference type="FunFam" id="3.40.50.300:FF:000002">
    <property type="entry name" value="ATP synthase subunit alpha"/>
    <property type="match status" value="1"/>
</dbReference>
<evidence type="ECO:0000256" key="7">
    <source>
        <dbReference type="ARBA" id="ARBA00022967"/>
    </source>
</evidence>
<dbReference type="OrthoDB" id="9803053at2"/>
<dbReference type="PANTHER" id="PTHR48082:SF2">
    <property type="entry name" value="ATP SYNTHASE SUBUNIT ALPHA, MITOCHONDRIAL"/>
    <property type="match status" value="1"/>
</dbReference>
<dbReference type="Pfam" id="PF00306">
    <property type="entry name" value="ATP-synt_ab_C"/>
    <property type="match status" value="1"/>
</dbReference>
<dbReference type="CDD" id="cd18113">
    <property type="entry name" value="ATP-synt_F1_alpha_C"/>
    <property type="match status" value="1"/>
</dbReference>
<keyword evidence="10 12" id="KW-0139">CF(1)</keyword>
<dbReference type="InterPro" id="IPR000793">
    <property type="entry name" value="ATP_synth_asu_C"/>
</dbReference>
<dbReference type="InterPro" id="IPR004100">
    <property type="entry name" value="ATPase_F1/V1/A1_a/bsu_N"/>
</dbReference>
<evidence type="ECO:0000256" key="5">
    <source>
        <dbReference type="ARBA" id="ARBA00022741"/>
    </source>
</evidence>
<dbReference type="RefSeq" id="WP_073238159.1">
    <property type="nucleotide sequence ID" value="NZ_FQUY01000009.1"/>
</dbReference>
<keyword evidence="17" id="KW-1185">Reference proteome</keyword>
<keyword evidence="11 12" id="KW-0066">ATP synthesis</keyword>
<dbReference type="Gene3D" id="1.20.150.20">
    <property type="entry name" value="ATP synthase alpha/beta chain, C-terminal domain"/>
    <property type="match status" value="1"/>
</dbReference>
<dbReference type="InterPro" id="IPR027417">
    <property type="entry name" value="P-loop_NTPase"/>
</dbReference>
<evidence type="ECO:0000256" key="6">
    <source>
        <dbReference type="ARBA" id="ARBA00022840"/>
    </source>
</evidence>
<dbReference type="InterPro" id="IPR036121">
    <property type="entry name" value="ATPase_F1/V1/A1_a/bsu_N_sf"/>
</dbReference>
<feature type="binding site" evidence="12">
    <location>
        <begin position="169"/>
        <end position="176"/>
    </location>
    <ligand>
        <name>ATP</name>
        <dbReference type="ChEBI" id="CHEBI:30616"/>
    </ligand>
</feature>
<evidence type="ECO:0000256" key="9">
    <source>
        <dbReference type="ARBA" id="ARBA00023136"/>
    </source>
</evidence>
<gene>
    <name evidence="12" type="primary">atpA</name>
    <name evidence="16" type="ORF">SAMN02745133_01522</name>
</gene>
<dbReference type="GO" id="GO:0005886">
    <property type="term" value="C:plasma membrane"/>
    <property type="evidence" value="ECO:0007669"/>
    <property type="project" value="UniProtKB-SubCell"/>
</dbReference>
<evidence type="ECO:0000256" key="8">
    <source>
        <dbReference type="ARBA" id="ARBA00023065"/>
    </source>
</evidence>
<organism evidence="16 17">
    <name type="scientific">Desulforamulus putei DSM 12395</name>
    <dbReference type="NCBI Taxonomy" id="1121429"/>
    <lineage>
        <taxon>Bacteria</taxon>
        <taxon>Bacillati</taxon>
        <taxon>Bacillota</taxon>
        <taxon>Clostridia</taxon>
        <taxon>Eubacteriales</taxon>
        <taxon>Peptococcaceae</taxon>
        <taxon>Desulforamulus</taxon>
    </lineage>
</organism>
<dbReference type="AlphaFoldDB" id="A0A1M4XT71"/>
<keyword evidence="5 12" id="KW-0547">Nucleotide-binding</keyword>
<dbReference type="SUPFAM" id="SSF52540">
    <property type="entry name" value="P-loop containing nucleoside triphosphate hydrolases"/>
    <property type="match status" value="1"/>
</dbReference>
<dbReference type="EC" id="7.1.2.2" evidence="12"/>
<comment type="subcellular location">
    <subcellularLocation>
        <location evidence="12">Cell membrane</location>
        <topology evidence="12">Peripheral membrane protein</topology>
    </subcellularLocation>
    <subcellularLocation>
        <location evidence="1">Membrane</location>
        <topology evidence="1">Peripheral membrane protein</topology>
    </subcellularLocation>
</comment>
<comment type="function">
    <text evidence="12">Produces ATP from ADP in the presence of a proton gradient across the membrane. The alpha chain is a regulatory subunit.</text>
</comment>
<feature type="domain" description="ATPase F1/V1/A1 complex alpha/beta subunit N-terminal" evidence="15">
    <location>
        <begin position="25"/>
        <end position="92"/>
    </location>
</feature>
<reference evidence="17" key="1">
    <citation type="submission" date="2016-11" db="EMBL/GenBank/DDBJ databases">
        <authorList>
            <person name="Varghese N."/>
            <person name="Submissions S."/>
        </authorList>
    </citation>
    <scope>NUCLEOTIDE SEQUENCE [LARGE SCALE GENOMIC DNA]</scope>
    <source>
        <strain evidence="17">DSM 12395</strain>
    </source>
</reference>
<feature type="domain" description="ATP synthase alpha subunit C-terminal" evidence="14">
    <location>
        <begin position="371"/>
        <end position="496"/>
    </location>
</feature>
<evidence type="ECO:0000259" key="14">
    <source>
        <dbReference type="Pfam" id="PF00306"/>
    </source>
</evidence>
<dbReference type="CDD" id="cd01132">
    <property type="entry name" value="F1-ATPase_alpha_CD"/>
    <property type="match status" value="1"/>
</dbReference>
<comment type="catalytic activity">
    <reaction evidence="12">
        <text>ATP + H2O + 4 H(+)(in) = ADP + phosphate + 5 H(+)(out)</text>
        <dbReference type="Rhea" id="RHEA:57720"/>
        <dbReference type="ChEBI" id="CHEBI:15377"/>
        <dbReference type="ChEBI" id="CHEBI:15378"/>
        <dbReference type="ChEBI" id="CHEBI:30616"/>
        <dbReference type="ChEBI" id="CHEBI:43474"/>
        <dbReference type="ChEBI" id="CHEBI:456216"/>
        <dbReference type="EC" id="7.1.2.2"/>
    </reaction>
</comment>
<dbReference type="NCBIfam" id="NF009884">
    <property type="entry name" value="PRK13343.1"/>
    <property type="match status" value="1"/>
</dbReference>
<dbReference type="SUPFAM" id="SSF50615">
    <property type="entry name" value="N-terminal domain of alpha and beta subunits of F1 ATP synthase"/>
    <property type="match status" value="1"/>
</dbReference>
<dbReference type="FunFam" id="1.20.150.20:FF:000001">
    <property type="entry name" value="ATP synthase subunit alpha"/>
    <property type="match status" value="1"/>
</dbReference>
<comment type="similarity">
    <text evidence="2 12">Belongs to the ATPase alpha/beta chains family.</text>
</comment>
<feature type="site" description="Required for activity" evidence="12">
    <location>
        <position position="362"/>
    </location>
</feature>
<evidence type="ECO:0000256" key="10">
    <source>
        <dbReference type="ARBA" id="ARBA00023196"/>
    </source>
</evidence>
<evidence type="ECO:0000313" key="16">
    <source>
        <dbReference type="EMBL" id="SHE96767.1"/>
    </source>
</evidence>
<keyword evidence="4 12" id="KW-1003">Cell membrane</keyword>
<dbReference type="Gene3D" id="2.40.30.20">
    <property type="match status" value="1"/>
</dbReference>
<evidence type="ECO:0000256" key="3">
    <source>
        <dbReference type="ARBA" id="ARBA00022448"/>
    </source>
</evidence>
<dbReference type="Gene3D" id="3.40.50.300">
    <property type="entry name" value="P-loop containing nucleotide triphosphate hydrolases"/>
    <property type="match status" value="1"/>
</dbReference>
<dbReference type="GO" id="GO:0043531">
    <property type="term" value="F:ADP binding"/>
    <property type="evidence" value="ECO:0007669"/>
    <property type="project" value="TreeGrafter"/>
</dbReference>
<sequence length="501" mass="54208">MNLRPEEISSIIRQQIDKYEAQVEVSDVGTVIQVGDGIARVYGLEDCMAAELLEFPGGTLGMALNLEEDNIGCVIMGPYTHIKEGDPVKRTGRIISVPVGDALIGRVVNPLGQPIDGKGPIKTDKYRATERIAPGVITRKSVSVPLQTGIKAIDAMVPIGRGQRELIIGDRQTGKTAIAVDTIINQKGQDVICIYVAVGQKASTVAGVVQTLEAHGAMEYSIVVAANASEPAPLLYLAPYAGCAMGEEFMDNGKDVLIIYDDLSKQAAAYREMSLLLRRPPGREAFPGDVFYLHSRLLERAARLAPEFGGGSLTALPIIETQAGDVSAYIPTNVISITDGQIFLETDLFNAGQRPAISVGLSVSRVGGAAQIKAMKQVAGQLRLDLAQYRELAAFAQFGSDLDKATQARLNRGARTVQILKQPQYKPYPVEEQVVIIYTAVKGFLDDIELNRISAFEEGFINFMRTSKADILKAIKTDKEIKPETDAKLVAAIEEFKKTFA</sequence>
<evidence type="ECO:0000259" key="15">
    <source>
        <dbReference type="Pfam" id="PF02874"/>
    </source>
</evidence>
<dbReference type="FunFam" id="2.40.30.20:FF:000001">
    <property type="entry name" value="ATP synthase subunit alpha"/>
    <property type="match status" value="1"/>
</dbReference>
<accession>A0A1M4XT71</accession>
<keyword evidence="7 12" id="KW-1278">Translocase</keyword>